<accession>A0A167XQY1</accession>
<evidence type="ECO:0000313" key="2">
    <source>
        <dbReference type="Proteomes" id="UP000076532"/>
    </source>
</evidence>
<dbReference type="PANTHER" id="PTHR46579">
    <property type="entry name" value="F5/8 TYPE C DOMAIN-CONTAINING PROTEIN-RELATED"/>
    <property type="match status" value="1"/>
</dbReference>
<dbReference type="Proteomes" id="UP000076532">
    <property type="component" value="Unassembled WGS sequence"/>
</dbReference>
<gene>
    <name evidence="1" type="ORF">FIBSPDRAFT_665001</name>
</gene>
<name>A0A167XQY1_9AGAM</name>
<feature type="non-terminal residue" evidence="1">
    <location>
        <position position="148"/>
    </location>
</feature>
<organism evidence="1 2">
    <name type="scientific">Athelia psychrophila</name>
    <dbReference type="NCBI Taxonomy" id="1759441"/>
    <lineage>
        <taxon>Eukaryota</taxon>
        <taxon>Fungi</taxon>
        <taxon>Dikarya</taxon>
        <taxon>Basidiomycota</taxon>
        <taxon>Agaricomycotina</taxon>
        <taxon>Agaricomycetes</taxon>
        <taxon>Agaricomycetidae</taxon>
        <taxon>Atheliales</taxon>
        <taxon>Atheliaceae</taxon>
        <taxon>Athelia</taxon>
    </lineage>
</organism>
<sequence>VTQLERSYMKGVRYSRTYNHPEGRQTRSAIAVLVNDLPGGKKVAQMAGHSSKSHFCSLCTLHKDCISEINPERWVPRNSDALQHVAYAWRDATSKAERDTIFAKFGVRWSELWRLPYYDPIRMLIIDGMHNLFEGLVQFHCRYLLGIN</sequence>
<dbReference type="OrthoDB" id="3234349at2759"/>
<dbReference type="EMBL" id="KV417750">
    <property type="protein sequence ID" value="KZP07470.1"/>
    <property type="molecule type" value="Genomic_DNA"/>
</dbReference>
<proteinExistence type="predicted"/>
<evidence type="ECO:0000313" key="1">
    <source>
        <dbReference type="EMBL" id="KZP07470.1"/>
    </source>
</evidence>
<keyword evidence="2" id="KW-1185">Reference proteome</keyword>
<dbReference type="PANTHER" id="PTHR46579:SF2">
    <property type="entry name" value="C2H2-TYPE DOMAIN-CONTAINING PROTEIN"/>
    <property type="match status" value="1"/>
</dbReference>
<reference evidence="1 2" key="1">
    <citation type="journal article" date="2016" name="Mol. Biol. Evol.">
        <title>Comparative Genomics of Early-Diverging Mushroom-Forming Fungi Provides Insights into the Origins of Lignocellulose Decay Capabilities.</title>
        <authorList>
            <person name="Nagy L.G."/>
            <person name="Riley R."/>
            <person name="Tritt A."/>
            <person name="Adam C."/>
            <person name="Daum C."/>
            <person name="Floudas D."/>
            <person name="Sun H."/>
            <person name="Yadav J.S."/>
            <person name="Pangilinan J."/>
            <person name="Larsson K.H."/>
            <person name="Matsuura K."/>
            <person name="Barry K."/>
            <person name="Labutti K."/>
            <person name="Kuo R."/>
            <person name="Ohm R.A."/>
            <person name="Bhattacharya S.S."/>
            <person name="Shirouzu T."/>
            <person name="Yoshinaga Y."/>
            <person name="Martin F.M."/>
            <person name="Grigoriev I.V."/>
            <person name="Hibbett D.S."/>
        </authorList>
    </citation>
    <scope>NUCLEOTIDE SEQUENCE [LARGE SCALE GENOMIC DNA]</scope>
    <source>
        <strain evidence="1 2">CBS 109695</strain>
    </source>
</reference>
<protein>
    <submittedName>
        <fullName evidence="1">Uncharacterized protein</fullName>
    </submittedName>
</protein>
<dbReference type="AlphaFoldDB" id="A0A167XQY1"/>
<feature type="non-terminal residue" evidence="1">
    <location>
        <position position="1"/>
    </location>
</feature>